<name>A0ABU2DV69_9MICC</name>
<keyword evidence="5" id="KW-0547">Nucleotide-binding</keyword>
<dbReference type="InterPro" id="IPR050482">
    <property type="entry name" value="Sensor_HK_TwoCompSys"/>
</dbReference>
<dbReference type="EMBL" id="JAVKGR010000020">
    <property type="protein sequence ID" value="MDR8020261.1"/>
    <property type="molecule type" value="Genomic_DNA"/>
</dbReference>
<feature type="transmembrane region" description="Helical" evidence="10">
    <location>
        <begin position="110"/>
        <end position="126"/>
    </location>
</feature>
<feature type="region of interest" description="Disordered" evidence="9">
    <location>
        <begin position="293"/>
        <end position="323"/>
    </location>
</feature>
<dbReference type="Gene3D" id="1.20.5.1930">
    <property type="match status" value="1"/>
</dbReference>
<feature type="transmembrane region" description="Helical" evidence="10">
    <location>
        <begin position="138"/>
        <end position="155"/>
    </location>
</feature>
<comment type="caution">
    <text evidence="14">The sequence shown here is derived from an EMBL/GenBank/DDBJ whole genome shotgun (WGS) entry which is preliminary data.</text>
</comment>
<reference evidence="14 15" key="1">
    <citation type="submission" date="2023-09" db="EMBL/GenBank/DDBJ databases">
        <title>Description of three actinobacteria isolated from air of manufacturing shop in a pharmaceutical factory.</title>
        <authorList>
            <person name="Zhang D.-F."/>
        </authorList>
    </citation>
    <scope>NUCLEOTIDE SEQUENCE [LARGE SCALE GENOMIC DNA]</scope>
    <source>
        <strain evidence="14 15">LY-0111</strain>
    </source>
</reference>
<dbReference type="InterPro" id="IPR011712">
    <property type="entry name" value="Sig_transdc_His_kin_sub3_dim/P"/>
</dbReference>
<dbReference type="Gene3D" id="3.30.565.10">
    <property type="entry name" value="Histidine kinase-like ATPase, C-terminal domain"/>
    <property type="match status" value="1"/>
</dbReference>
<evidence type="ECO:0000256" key="3">
    <source>
        <dbReference type="ARBA" id="ARBA00022553"/>
    </source>
</evidence>
<keyword evidence="6 14" id="KW-0418">Kinase</keyword>
<keyword evidence="3" id="KW-0597">Phosphoprotein</keyword>
<dbReference type="Pfam" id="PF07730">
    <property type="entry name" value="HisKA_3"/>
    <property type="match status" value="1"/>
</dbReference>
<feature type="domain" description="Signal transduction histidine kinase subgroup 3 dimerisation and phosphoacceptor" evidence="12">
    <location>
        <begin position="231"/>
        <end position="296"/>
    </location>
</feature>
<evidence type="ECO:0000256" key="10">
    <source>
        <dbReference type="SAM" id="Phobius"/>
    </source>
</evidence>
<proteinExistence type="predicted"/>
<dbReference type="PANTHER" id="PTHR24421">
    <property type="entry name" value="NITRATE/NITRITE SENSOR PROTEIN NARX-RELATED"/>
    <property type="match status" value="1"/>
</dbReference>
<feature type="region of interest" description="Disordered" evidence="9">
    <location>
        <begin position="1"/>
        <end position="23"/>
    </location>
</feature>
<organism evidence="14 15">
    <name type="scientific">Nesterenkonia aerolata</name>
    <dbReference type="NCBI Taxonomy" id="3074079"/>
    <lineage>
        <taxon>Bacteria</taxon>
        <taxon>Bacillati</taxon>
        <taxon>Actinomycetota</taxon>
        <taxon>Actinomycetes</taxon>
        <taxon>Micrococcales</taxon>
        <taxon>Micrococcaceae</taxon>
        <taxon>Nesterenkonia</taxon>
    </lineage>
</organism>
<evidence type="ECO:0000256" key="2">
    <source>
        <dbReference type="ARBA" id="ARBA00012438"/>
    </source>
</evidence>
<feature type="compositionally biased region" description="Basic and acidic residues" evidence="9">
    <location>
        <begin position="309"/>
        <end position="319"/>
    </location>
</feature>
<dbReference type="CDD" id="cd16917">
    <property type="entry name" value="HATPase_UhpB-NarQ-NarX-like"/>
    <property type="match status" value="1"/>
</dbReference>
<keyword evidence="10" id="KW-1133">Transmembrane helix</keyword>
<keyword evidence="8" id="KW-0902">Two-component regulatory system</keyword>
<evidence type="ECO:0000256" key="6">
    <source>
        <dbReference type="ARBA" id="ARBA00022777"/>
    </source>
</evidence>
<keyword evidence="10" id="KW-0812">Transmembrane</keyword>
<dbReference type="Pfam" id="PF02518">
    <property type="entry name" value="HATPase_c"/>
    <property type="match status" value="1"/>
</dbReference>
<evidence type="ECO:0000259" key="13">
    <source>
        <dbReference type="Pfam" id="PF23539"/>
    </source>
</evidence>
<evidence type="ECO:0000256" key="7">
    <source>
        <dbReference type="ARBA" id="ARBA00022840"/>
    </source>
</evidence>
<dbReference type="Pfam" id="PF23539">
    <property type="entry name" value="DUF7134"/>
    <property type="match status" value="1"/>
</dbReference>
<evidence type="ECO:0000259" key="12">
    <source>
        <dbReference type="Pfam" id="PF07730"/>
    </source>
</evidence>
<keyword evidence="10" id="KW-0472">Membrane</keyword>
<evidence type="ECO:0000313" key="14">
    <source>
        <dbReference type="EMBL" id="MDR8020261.1"/>
    </source>
</evidence>
<dbReference type="EC" id="2.7.13.3" evidence="2"/>
<comment type="catalytic activity">
    <reaction evidence="1">
        <text>ATP + protein L-histidine = ADP + protein N-phospho-L-histidine.</text>
        <dbReference type="EC" id="2.7.13.3"/>
    </reaction>
</comment>
<feature type="region of interest" description="Disordered" evidence="9">
    <location>
        <begin position="409"/>
        <end position="428"/>
    </location>
</feature>
<evidence type="ECO:0000256" key="5">
    <source>
        <dbReference type="ARBA" id="ARBA00022741"/>
    </source>
</evidence>
<evidence type="ECO:0000256" key="1">
    <source>
        <dbReference type="ARBA" id="ARBA00000085"/>
    </source>
</evidence>
<feature type="transmembrane region" description="Helical" evidence="10">
    <location>
        <begin position="64"/>
        <end position="82"/>
    </location>
</feature>
<evidence type="ECO:0000313" key="15">
    <source>
        <dbReference type="Proteomes" id="UP001251870"/>
    </source>
</evidence>
<dbReference type="Proteomes" id="UP001251870">
    <property type="component" value="Unassembled WGS sequence"/>
</dbReference>
<dbReference type="GO" id="GO:0016301">
    <property type="term" value="F:kinase activity"/>
    <property type="evidence" value="ECO:0007669"/>
    <property type="project" value="UniProtKB-KW"/>
</dbReference>
<feature type="transmembrane region" description="Helical" evidence="10">
    <location>
        <begin position="89"/>
        <end position="104"/>
    </location>
</feature>
<gene>
    <name evidence="14" type="ORF">RIL96_11880</name>
</gene>
<keyword evidence="7" id="KW-0067">ATP-binding</keyword>
<feature type="domain" description="DUF7134" evidence="13">
    <location>
        <begin position="20"/>
        <end position="148"/>
    </location>
</feature>
<protein>
    <recommendedName>
        <fullName evidence="2">histidine kinase</fullName>
        <ecNumber evidence="2">2.7.13.3</ecNumber>
    </recommendedName>
</protein>
<feature type="transmembrane region" description="Helical" evidence="10">
    <location>
        <begin position="175"/>
        <end position="196"/>
    </location>
</feature>
<dbReference type="InterPro" id="IPR036890">
    <property type="entry name" value="HATPase_C_sf"/>
</dbReference>
<keyword evidence="15" id="KW-1185">Reference proteome</keyword>
<feature type="domain" description="Histidine kinase/HSP90-like ATPase" evidence="11">
    <location>
        <begin position="370"/>
        <end position="461"/>
    </location>
</feature>
<dbReference type="InterPro" id="IPR003594">
    <property type="entry name" value="HATPase_dom"/>
</dbReference>
<feature type="transmembrane region" description="Helical" evidence="10">
    <location>
        <begin position="33"/>
        <end position="52"/>
    </location>
</feature>
<evidence type="ECO:0000259" key="11">
    <source>
        <dbReference type="Pfam" id="PF02518"/>
    </source>
</evidence>
<keyword evidence="4" id="KW-0808">Transferase</keyword>
<feature type="compositionally biased region" description="Low complexity" evidence="9">
    <location>
        <begin position="1"/>
        <end position="19"/>
    </location>
</feature>
<sequence length="474" mass="51111">MSTTSQASTAPTQAPASSPDWVRRPPTSAELRVDALIAGALFCAAVLSTVLFRAAGGTVVGDPPAPWVAVLCLAVTLLPVAWRRRYPEAVTAVAGAAFIVTTELGVPEALILNVGFFLALYSLGAWSRHRRAARVVRWAVLGAMLIWLIVGFLRMDHLQAEGSEVGSLAVGSAELALMLYTVMINLLYFGAALWFGHHAWVSARNRAQMQEQAEQLRAQQNRVAEQAVVLERLRIARELHDAVAHHVSLMGVQSAAARATLTSDPATAERSMRLVEESARRSVSELHQLLGTLRQEDAPDPGQAVSGNAEHRNAEHRNAESAQISVDEASATLGVEQIPALIDEARQHGMTVDWQVIGRERELAPLTSLNLYRIVQEALTHVRKHAGPDAHTDVRLRYGGSAVEVEISDDGAGRRARKTAEGNGGRHGIAGMRERAAVGGGTVLAKPRSPYGFLVRAEIPYTYESAEQRSTTGV</sequence>
<dbReference type="InterPro" id="IPR055558">
    <property type="entry name" value="DUF7134"/>
</dbReference>
<evidence type="ECO:0000256" key="4">
    <source>
        <dbReference type="ARBA" id="ARBA00022679"/>
    </source>
</evidence>
<dbReference type="PANTHER" id="PTHR24421:SF10">
    <property type="entry name" value="NITRATE_NITRITE SENSOR PROTEIN NARQ"/>
    <property type="match status" value="1"/>
</dbReference>
<accession>A0ABU2DV69</accession>
<dbReference type="SUPFAM" id="SSF55874">
    <property type="entry name" value="ATPase domain of HSP90 chaperone/DNA topoisomerase II/histidine kinase"/>
    <property type="match status" value="1"/>
</dbReference>
<evidence type="ECO:0000256" key="8">
    <source>
        <dbReference type="ARBA" id="ARBA00023012"/>
    </source>
</evidence>
<evidence type="ECO:0000256" key="9">
    <source>
        <dbReference type="SAM" id="MobiDB-lite"/>
    </source>
</evidence>